<dbReference type="CDD" id="cd02513">
    <property type="entry name" value="CMP-NeuAc_Synthase"/>
    <property type="match status" value="1"/>
</dbReference>
<gene>
    <name evidence="1" type="primary">neuA</name>
    <name evidence="1" type="ORF">Pan265_27890</name>
</gene>
<dbReference type="InterPro" id="IPR029044">
    <property type="entry name" value="Nucleotide-diphossugar_trans"/>
</dbReference>
<keyword evidence="1" id="KW-0808">Transferase</keyword>
<dbReference type="Pfam" id="PF02348">
    <property type="entry name" value="CTP_transf_3"/>
    <property type="match status" value="1"/>
</dbReference>
<keyword evidence="2" id="KW-1185">Reference proteome</keyword>
<evidence type="ECO:0000313" key="1">
    <source>
        <dbReference type="EMBL" id="QDU72913.1"/>
    </source>
</evidence>
<reference evidence="1 2" key="1">
    <citation type="submission" date="2019-02" db="EMBL/GenBank/DDBJ databases">
        <title>Deep-cultivation of Planctomycetes and their phenomic and genomic characterization uncovers novel biology.</title>
        <authorList>
            <person name="Wiegand S."/>
            <person name="Jogler M."/>
            <person name="Boedeker C."/>
            <person name="Pinto D."/>
            <person name="Vollmers J."/>
            <person name="Rivas-Marin E."/>
            <person name="Kohn T."/>
            <person name="Peeters S.H."/>
            <person name="Heuer A."/>
            <person name="Rast P."/>
            <person name="Oberbeckmann S."/>
            <person name="Bunk B."/>
            <person name="Jeske O."/>
            <person name="Meyerdierks A."/>
            <person name="Storesund J.E."/>
            <person name="Kallscheuer N."/>
            <person name="Luecker S."/>
            <person name="Lage O.M."/>
            <person name="Pohl T."/>
            <person name="Merkel B.J."/>
            <person name="Hornburger P."/>
            <person name="Mueller R.-W."/>
            <person name="Bruemmer F."/>
            <person name="Labrenz M."/>
            <person name="Spormann A.M."/>
            <person name="Op den Camp H."/>
            <person name="Overmann J."/>
            <person name="Amann R."/>
            <person name="Jetten M.S.M."/>
            <person name="Mascher T."/>
            <person name="Medema M.H."/>
            <person name="Devos D.P."/>
            <person name="Kaster A.-K."/>
            <person name="Ovreas L."/>
            <person name="Rohde M."/>
            <person name="Galperin M.Y."/>
            <person name="Jogler C."/>
        </authorList>
    </citation>
    <scope>NUCLEOTIDE SEQUENCE [LARGE SCALE GENOMIC DNA]</scope>
    <source>
        <strain evidence="1 2">Pan265</strain>
    </source>
</reference>
<dbReference type="Proteomes" id="UP000320386">
    <property type="component" value="Chromosome"/>
</dbReference>
<dbReference type="AlphaFoldDB" id="A0A518C106"/>
<organism evidence="1 2">
    <name type="scientific">Mucisphaera calidilacus</name>
    <dbReference type="NCBI Taxonomy" id="2527982"/>
    <lineage>
        <taxon>Bacteria</taxon>
        <taxon>Pseudomonadati</taxon>
        <taxon>Planctomycetota</taxon>
        <taxon>Phycisphaerae</taxon>
        <taxon>Phycisphaerales</taxon>
        <taxon>Phycisphaeraceae</taxon>
        <taxon>Mucisphaera</taxon>
    </lineage>
</organism>
<name>A0A518C106_9BACT</name>
<dbReference type="InterPro" id="IPR003329">
    <property type="entry name" value="Cytidylyl_trans"/>
</dbReference>
<dbReference type="InterPro" id="IPR050793">
    <property type="entry name" value="CMP-NeuNAc_synthase"/>
</dbReference>
<sequence length="241" mass="25366">MSVKGDTSGGVLALILARAGSKGLPGKNELDVAGRPMLAWTVDCAREAACVERVVLTTDGERLAEMGRSLGVEVVERPGALADDTATVDAAARHAVTVLEAGGASYSEVVLLYGNVPVRPSGLVDRAVSMLRETGCDSVQSVCGVGKAHPYWMKTLDETGRMSAYEANQVYRRQDLPPVYLLDGGLIAVRRASLFVECAGEPHAFLGEDRRAVVTEPGEVIDIDTAADLAVAEAVLLSRGD</sequence>
<dbReference type="PANTHER" id="PTHR21485">
    <property type="entry name" value="HAD SUPERFAMILY MEMBERS CMAS AND KDSC"/>
    <property type="match status" value="1"/>
</dbReference>
<keyword evidence="1" id="KW-0548">Nucleotidyltransferase</keyword>
<dbReference type="PANTHER" id="PTHR21485:SF6">
    <property type="entry name" value="N-ACYLNEURAMINATE CYTIDYLYLTRANSFERASE-RELATED"/>
    <property type="match status" value="1"/>
</dbReference>
<evidence type="ECO:0000313" key="2">
    <source>
        <dbReference type="Proteomes" id="UP000320386"/>
    </source>
</evidence>
<dbReference type="EC" id="2.7.7.43" evidence="1"/>
<accession>A0A518C106</accession>
<proteinExistence type="predicted"/>
<dbReference type="SUPFAM" id="SSF53448">
    <property type="entry name" value="Nucleotide-diphospho-sugar transferases"/>
    <property type="match status" value="1"/>
</dbReference>
<dbReference type="KEGG" id="mcad:Pan265_27890"/>
<dbReference type="EMBL" id="CP036280">
    <property type="protein sequence ID" value="QDU72913.1"/>
    <property type="molecule type" value="Genomic_DNA"/>
</dbReference>
<dbReference type="GO" id="GO:0008781">
    <property type="term" value="F:N-acylneuraminate cytidylyltransferase activity"/>
    <property type="evidence" value="ECO:0007669"/>
    <property type="project" value="UniProtKB-EC"/>
</dbReference>
<protein>
    <submittedName>
        <fullName evidence="1">N-acylneuraminate cytidylyltransferase</fullName>
        <ecNumber evidence="1">2.7.7.43</ecNumber>
    </submittedName>
</protein>
<dbReference type="Gene3D" id="3.90.550.10">
    <property type="entry name" value="Spore Coat Polysaccharide Biosynthesis Protein SpsA, Chain A"/>
    <property type="match status" value="1"/>
</dbReference>
<dbReference type="RefSeq" id="WP_236254474.1">
    <property type="nucleotide sequence ID" value="NZ_CP036280.1"/>
</dbReference>